<dbReference type="InterPro" id="IPR029046">
    <property type="entry name" value="LolA/LolB/LppX"/>
</dbReference>
<evidence type="ECO:0000256" key="1">
    <source>
        <dbReference type="SAM" id="SignalP"/>
    </source>
</evidence>
<feature type="chain" id="PRO_5039292947" evidence="1">
    <location>
        <begin position="19"/>
        <end position="279"/>
    </location>
</feature>
<dbReference type="AlphaFoldDB" id="A0A8J3TDC0"/>
<evidence type="ECO:0000313" key="3">
    <source>
        <dbReference type="Proteomes" id="UP000599074"/>
    </source>
</evidence>
<comment type="caution">
    <text evidence="2">The sequence shown here is derived from an EMBL/GenBank/DDBJ whole genome shotgun (WGS) entry which is preliminary data.</text>
</comment>
<organism evidence="2 3">
    <name type="scientific">Planosporangium mesophilum</name>
    <dbReference type="NCBI Taxonomy" id="689768"/>
    <lineage>
        <taxon>Bacteria</taxon>
        <taxon>Bacillati</taxon>
        <taxon>Actinomycetota</taxon>
        <taxon>Actinomycetes</taxon>
        <taxon>Micromonosporales</taxon>
        <taxon>Micromonosporaceae</taxon>
        <taxon>Planosporangium</taxon>
    </lineage>
</organism>
<reference evidence="2" key="1">
    <citation type="submission" date="2021-01" db="EMBL/GenBank/DDBJ databases">
        <title>Whole genome shotgun sequence of Planosporangium mesophilum NBRC 109066.</title>
        <authorList>
            <person name="Komaki H."/>
            <person name="Tamura T."/>
        </authorList>
    </citation>
    <scope>NUCLEOTIDE SEQUENCE</scope>
    <source>
        <strain evidence="2">NBRC 109066</strain>
    </source>
</reference>
<dbReference type="Gene3D" id="2.50.20.20">
    <property type="match status" value="1"/>
</dbReference>
<name>A0A8J3TDC0_9ACTN</name>
<keyword evidence="3" id="KW-1185">Reference proteome</keyword>
<dbReference type="Proteomes" id="UP000599074">
    <property type="component" value="Unassembled WGS sequence"/>
</dbReference>
<accession>A0A8J3TDC0</accession>
<dbReference type="SUPFAM" id="SSF89392">
    <property type="entry name" value="Prokaryotic lipoproteins and lipoprotein localization factors"/>
    <property type="match status" value="1"/>
</dbReference>
<gene>
    <name evidence="2" type="ORF">Pme01_26790</name>
</gene>
<proteinExistence type="predicted"/>
<keyword evidence="1" id="KW-0732">Signal</keyword>
<sequence>MRGTRRTALVLLSLGAFALAGCGPDSSKAGGNADGKADTLALMRSDAKGSIQKAADNSGKATSVALTMSGTADGEPLKGRGVVALGGPLKAELVIEDATDGPGTIRMLGTTFYVQIPAKDRADMDGKSWMKLDLAAASGQQAAGEVARQLDHMNPAKQVQMLVDSGSVTAVGEETVNGAKTIHYAGTMPVSTYLGQLDPSIRSQVEKTLNEKSVKEAKVDLWVDEQYNLRRSRSVLGTTTDLTVDYTDYNKPVTVEAPPAAETFDFAEMMNKLKSGITG</sequence>
<protein>
    <submittedName>
        <fullName evidence="2">Putative lipoprotein</fullName>
    </submittedName>
</protein>
<dbReference type="PROSITE" id="PS51257">
    <property type="entry name" value="PROKAR_LIPOPROTEIN"/>
    <property type="match status" value="1"/>
</dbReference>
<evidence type="ECO:0000313" key="2">
    <source>
        <dbReference type="EMBL" id="GII23082.1"/>
    </source>
</evidence>
<dbReference type="EMBL" id="BOON01000024">
    <property type="protein sequence ID" value="GII23082.1"/>
    <property type="molecule type" value="Genomic_DNA"/>
</dbReference>
<keyword evidence="2" id="KW-0449">Lipoprotein</keyword>
<feature type="signal peptide" evidence="1">
    <location>
        <begin position="1"/>
        <end position="18"/>
    </location>
</feature>